<comment type="caution">
    <text evidence="1">The sequence shown here is derived from an EMBL/GenBank/DDBJ whole genome shotgun (WGS) entry which is preliminary data.</text>
</comment>
<evidence type="ECO:0000313" key="1">
    <source>
        <dbReference type="EMBL" id="RSL70551.1"/>
    </source>
</evidence>
<organism evidence="1 2">
    <name type="scientific">Fusarium duplospermum</name>
    <dbReference type="NCBI Taxonomy" id="1325734"/>
    <lineage>
        <taxon>Eukaryota</taxon>
        <taxon>Fungi</taxon>
        <taxon>Dikarya</taxon>
        <taxon>Ascomycota</taxon>
        <taxon>Pezizomycotina</taxon>
        <taxon>Sordariomycetes</taxon>
        <taxon>Hypocreomycetidae</taxon>
        <taxon>Hypocreales</taxon>
        <taxon>Nectriaceae</taxon>
        <taxon>Fusarium</taxon>
        <taxon>Fusarium solani species complex</taxon>
    </lineage>
</organism>
<reference evidence="1 2" key="1">
    <citation type="submission" date="2017-06" db="EMBL/GenBank/DDBJ databases">
        <title>Comparative genomic analysis of Ambrosia Fusariam Clade fungi.</title>
        <authorList>
            <person name="Stajich J.E."/>
            <person name="Carrillo J."/>
            <person name="Kijimoto T."/>
            <person name="Eskalen A."/>
            <person name="O'Donnell K."/>
            <person name="Kasson M."/>
        </authorList>
    </citation>
    <scope>NUCLEOTIDE SEQUENCE [LARGE SCALE GENOMIC DNA]</scope>
    <source>
        <strain evidence="1 2">NRRL62584</strain>
    </source>
</reference>
<accession>A0A428QZI7</accession>
<evidence type="ECO:0000313" key="2">
    <source>
        <dbReference type="Proteomes" id="UP000288168"/>
    </source>
</evidence>
<sequence>MSARPYNYYSTGSVYNTVLLLVRSSAARIADGRAVLKIGRITMGWVSSVSRAYARGSEKSYRRRGIDRLGRVKKRARR</sequence>
<dbReference type="EMBL" id="NKCI01000009">
    <property type="protein sequence ID" value="RSL70551.1"/>
    <property type="molecule type" value="Genomic_DNA"/>
</dbReference>
<keyword evidence="2" id="KW-1185">Reference proteome</keyword>
<dbReference type="AlphaFoldDB" id="A0A428QZI7"/>
<proteinExistence type="predicted"/>
<protein>
    <submittedName>
        <fullName evidence="1">Uncharacterized protein</fullName>
    </submittedName>
</protein>
<name>A0A428QZI7_9HYPO</name>
<gene>
    <name evidence="1" type="ORF">CEP54_001733</name>
</gene>
<dbReference type="Proteomes" id="UP000288168">
    <property type="component" value="Unassembled WGS sequence"/>
</dbReference>